<dbReference type="PANTHER" id="PTHR13085:SF0">
    <property type="entry name" value="SIGNAL PEPTIDASE COMPLEX SUBUNIT 2"/>
    <property type="match status" value="1"/>
</dbReference>
<feature type="transmembrane region" description="Helical" evidence="9">
    <location>
        <begin position="41"/>
        <end position="59"/>
    </location>
</feature>
<dbReference type="AlphaFoldDB" id="A0A2T2N6E6"/>
<evidence type="ECO:0000256" key="3">
    <source>
        <dbReference type="ARBA" id="ARBA00017057"/>
    </source>
</evidence>
<gene>
    <name evidence="10" type="ORF">BS50DRAFT_563484</name>
</gene>
<evidence type="ECO:0000313" key="11">
    <source>
        <dbReference type="Proteomes" id="UP000240883"/>
    </source>
</evidence>
<comment type="subcellular location">
    <subcellularLocation>
        <location evidence="1">Endoplasmic reticulum membrane</location>
        <topology evidence="1">Multi-pass membrane protein</topology>
    </subcellularLocation>
</comment>
<keyword evidence="5" id="KW-0256">Endoplasmic reticulum</keyword>
<keyword evidence="6 9" id="KW-1133">Transmembrane helix</keyword>
<dbReference type="OrthoDB" id="29558at2759"/>
<comment type="function">
    <text evidence="8">Component of the signal peptidase complex (SPC) which catalyzes the cleavage of N-terminal signal sequences from nascent proteins as they are translocated into the lumen of the endoplasmic reticulum. Enhances the enzymatic activity of SPC and facilitates the interactions between different components of the translocation site.</text>
</comment>
<feature type="transmembrane region" description="Helical" evidence="9">
    <location>
        <begin position="71"/>
        <end position="91"/>
    </location>
</feature>
<evidence type="ECO:0000256" key="1">
    <source>
        <dbReference type="ARBA" id="ARBA00004477"/>
    </source>
</evidence>
<evidence type="ECO:0000256" key="5">
    <source>
        <dbReference type="ARBA" id="ARBA00022824"/>
    </source>
</evidence>
<evidence type="ECO:0000256" key="9">
    <source>
        <dbReference type="SAM" id="Phobius"/>
    </source>
</evidence>
<evidence type="ECO:0000256" key="4">
    <source>
        <dbReference type="ARBA" id="ARBA00022692"/>
    </source>
</evidence>
<dbReference type="InterPro" id="IPR009582">
    <property type="entry name" value="Spc2/SPCS2"/>
</dbReference>
<evidence type="ECO:0000256" key="8">
    <source>
        <dbReference type="ARBA" id="ARBA00045608"/>
    </source>
</evidence>
<dbReference type="GO" id="GO:0006465">
    <property type="term" value="P:signal peptide processing"/>
    <property type="evidence" value="ECO:0007669"/>
    <property type="project" value="InterPro"/>
</dbReference>
<proteinExistence type="inferred from homology"/>
<dbReference type="GO" id="GO:0005787">
    <property type="term" value="C:signal peptidase complex"/>
    <property type="evidence" value="ECO:0007669"/>
    <property type="project" value="InterPro"/>
</dbReference>
<protein>
    <recommendedName>
        <fullName evidence="3">Signal peptidase complex subunit 2</fullName>
    </recommendedName>
</protein>
<keyword evidence="11" id="KW-1185">Reference proteome</keyword>
<dbReference type="PANTHER" id="PTHR13085">
    <property type="entry name" value="MICROSOMAL SIGNAL PEPTIDASE 25 KDA SUBUNIT"/>
    <property type="match status" value="1"/>
</dbReference>
<organism evidence="10 11">
    <name type="scientific">Corynespora cassiicola Philippines</name>
    <dbReference type="NCBI Taxonomy" id="1448308"/>
    <lineage>
        <taxon>Eukaryota</taxon>
        <taxon>Fungi</taxon>
        <taxon>Dikarya</taxon>
        <taxon>Ascomycota</taxon>
        <taxon>Pezizomycotina</taxon>
        <taxon>Dothideomycetes</taxon>
        <taxon>Pleosporomycetidae</taxon>
        <taxon>Pleosporales</taxon>
        <taxon>Corynesporascaceae</taxon>
        <taxon>Corynespora</taxon>
    </lineage>
</organism>
<dbReference type="STRING" id="1448308.A0A2T2N6E6"/>
<keyword evidence="7 9" id="KW-0472">Membrane</keyword>
<dbReference type="Proteomes" id="UP000240883">
    <property type="component" value="Unassembled WGS sequence"/>
</dbReference>
<sequence length="228" mass="25243">MSSTTKIAVHSLADLKNTTDDALPNYLHSLKFRQKHTSTDVRLAMGYAAVIIAGALFYFDWKFGWEASKPYTAPAVVVYFLLNSAFTYWMWFVEKGLVYEGEGKTGKLKIHASTQKHIPVYECTVTFTPAPYSSNPPQTLQIRAPFTRWFTSDGYFIAKPFQQWLASEVPIVGAADPNNVVEEIGRGSEMEKYISSKTGQNAVEILEQLKASGANVSVGGGAGKRRKA</sequence>
<evidence type="ECO:0000256" key="6">
    <source>
        <dbReference type="ARBA" id="ARBA00022989"/>
    </source>
</evidence>
<reference evidence="10 11" key="1">
    <citation type="journal article" date="2018" name="Front. Microbiol.">
        <title>Genome-Wide Analysis of Corynespora cassiicola Leaf Fall Disease Putative Effectors.</title>
        <authorList>
            <person name="Lopez D."/>
            <person name="Ribeiro S."/>
            <person name="Label P."/>
            <person name="Fumanal B."/>
            <person name="Venisse J.S."/>
            <person name="Kohler A."/>
            <person name="de Oliveira R.R."/>
            <person name="Labutti K."/>
            <person name="Lipzen A."/>
            <person name="Lail K."/>
            <person name="Bauer D."/>
            <person name="Ohm R.A."/>
            <person name="Barry K.W."/>
            <person name="Spatafora J."/>
            <person name="Grigoriev I.V."/>
            <person name="Martin F.M."/>
            <person name="Pujade-Renaud V."/>
        </authorList>
    </citation>
    <scope>NUCLEOTIDE SEQUENCE [LARGE SCALE GENOMIC DNA]</scope>
    <source>
        <strain evidence="10 11">Philippines</strain>
    </source>
</reference>
<name>A0A2T2N6E6_CORCC</name>
<dbReference type="EMBL" id="KZ678147">
    <property type="protein sequence ID" value="PSN60806.1"/>
    <property type="molecule type" value="Genomic_DNA"/>
</dbReference>
<dbReference type="Pfam" id="PF06703">
    <property type="entry name" value="SPC25"/>
    <property type="match status" value="1"/>
</dbReference>
<evidence type="ECO:0000256" key="2">
    <source>
        <dbReference type="ARBA" id="ARBA00007324"/>
    </source>
</evidence>
<dbReference type="GO" id="GO:0045047">
    <property type="term" value="P:protein targeting to ER"/>
    <property type="evidence" value="ECO:0007669"/>
    <property type="project" value="TreeGrafter"/>
</dbReference>
<accession>A0A2T2N6E6</accession>
<keyword evidence="4 9" id="KW-0812">Transmembrane</keyword>
<evidence type="ECO:0000313" key="10">
    <source>
        <dbReference type="EMBL" id="PSN60806.1"/>
    </source>
</evidence>
<comment type="similarity">
    <text evidence="2">Belongs to the SPCS2 family.</text>
</comment>
<evidence type="ECO:0000256" key="7">
    <source>
        <dbReference type="ARBA" id="ARBA00023136"/>
    </source>
</evidence>